<dbReference type="EMBL" id="HBGA01056302">
    <property type="protein sequence ID" value="CAD9009627.1"/>
    <property type="molecule type" value="Transcribed_RNA"/>
</dbReference>
<proteinExistence type="predicted"/>
<organism evidence="1">
    <name type="scientific">Eutreptiella gymnastica</name>
    <dbReference type="NCBI Taxonomy" id="73025"/>
    <lineage>
        <taxon>Eukaryota</taxon>
        <taxon>Discoba</taxon>
        <taxon>Euglenozoa</taxon>
        <taxon>Euglenida</taxon>
        <taxon>Spirocuta</taxon>
        <taxon>Euglenophyceae</taxon>
        <taxon>Eutreptiales</taxon>
        <taxon>Eutreptiaceae</taxon>
        <taxon>Eutreptiella</taxon>
    </lineage>
</organism>
<sequence length="128" mass="13843">MYAPPRDVVYFTRSTGECVPAVLAAAVGKDIVSLSYTRLCTNGKMIAVKQPGARSGFMCSVPPFYSARCRRISISLLGNVVRSLCTQVLPIGLLGISLPPSSFTLFLPPSLCHRRLFLPNIFGIGGMY</sequence>
<name>A0A7S1IEE6_9EUGL</name>
<accession>A0A7S1IEE6</accession>
<gene>
    <name evidence="1" type="ORF">EGYM00392_LOCUS20722</name>
</gene>
<reference evidence="1" key="1">
    <citation type="submission" date="2021-01" db="EMBL/GenBank/DDBJ databases">
        <authorList>
            <person name="Corre E."/>
            <person name="Pelletier E."/>
            <person name="Niang G."/>
            <person name="Scheremetjew M."/>
            <person name="Finn R."/>
            <person name="Kale V."/>
            <person name="Holt S."/>
            <person name="Cochrane G."/>
            <person name="Meng A."/>
            <person name="Brown T."/>
            <person name="Cohen L."/>
        </authorList>
    </citation>
    <scope>NUCLEOTIDE SEQUENCE</scope>
    <source>
        <strain evidence="1">NIES-381</strain>
    </source>
</reference>
<evidence type="ECO:0000313" key="1">
    <source>
        <dbReference type="EMBL" id="CAD9009627.1"/>
    </source>
</evidence>
<dbReference type="AlphaFoldDB" id="A0A7S1IEE6"/>
<protein>
    <submittedName>
        <fullName evidence="1">Uncharacterized protein</fullName>
    </submittedName>
</protein>